<dbReference type="Proteomes" id="UP001318301">
    <property type="component" value="Unassembled WGS sequence"/>
</dbReference>
<reference evidence="3 4" key="1">
    <citation type="submission" date="2019-02" db="EMBL/GenBank/DDBJ databases">
        <title>Genome of a new Bacteroidetes strain.</title>
        <authorList>
            <person name="Pitt A."/>
        </authorList>
    </citation>
    <scope>NUCLEOTIDE SEQUENCE [LARGE SCALE GENOMIC DNA]</scope>
    <source>
        <strain evidence="3 4">50C-KIRBA</strain>
    </source>
</reference>
<gene>
    <name evidence="3" type="ORF">EWU23_02430</name>
</gene>
<dbReference type="Gene3D" id="6.10.140.1340">
    <property type="match status" value="1"/>
</dbReference>
<keyword evidence="4" id="KW-1185">Reference proteome</keyword>
<proteinExistence type="predicted"/>
<evidence type="ECO:0000313" key="4">
    <source>
        <dbReference type="Proteomes" id="UP001318301"/>
    </source>
</evidence>
<name>A0ABX0EU86_9BACT</name>
<dbReference type="RefSeq" id="WP_166228449.1">
    <property type="nucleotide sequence ID" value="NZ_CBCSIJ010000001.1"/>
</dbReference>
<feature type="transmembrane region" description="Helical" evidence="1">
    <location>
        <begin position="39"/>
        <end position="59"/>
    </location>
</feature>
<evidence type="ECO:0000259" key="2">
    <source>
        <dbReference type="Pfam" id="PF11127"/>
    </source>
</evidence>
<keyword evidence="1" id="KW-0812">Transmembrane</keyword>
<dbReference type="EMBL" id="SEWW01000001">
    <property type="protein sequence ID" value="NGZ43325.1"/>
    <property type="molecule type" value="Genomic_DNA"/>
</dbReference>
<evidence type="ECO:0000256" key="1">
    <source>
        <dbReference type="SAM" id="Phobius"/>
    </source>
</evidence>
<feature type="transmembrane region" description="Helical" evidence="1">
    <location>
        <begin position="12"/>
        <end position="33"/>
    </location>
</feature>
<keyword evidence="1" id="KW-1133">Transmembrane helix</keyword>
<sequence length="67" mass="7578">MQERIIRAVAGSFILISTILAYFIDIHFLWMTIFVGLNLLQSTFTRFCLLSNILSAFGIKSESNCTS</sequence>
<organism evidence="3 4">
    <name type="scientific">Aquirufa beregesia</name>
    <dbReference type="NCBI Taxonomy" id="2516556"/>
    <lineage>
        <taxon>Bacteria</taxon>
        <taxon>Pseudomonadati</taxon>
        <taxon>Bacteroidota</taxon>
        <taxon>Cytophagia</taxon>
        <taxon>Cytophagales</taxon>
        <taxon>Flectobacillaceae</taxon>
        <taxon>Aquirufa</taxon>
    </lineage>
</organism>
<feature type="domain" description="Inner membrane protein YgaP-like transmembrane" evidence="2">
    <location>
        <begin position="3"/>
        <end position="61"/>
    </location>
</feature>
<protein>
    <submittedName>
        <fullName evidence="3">DUF2892 domain-containing protein</fullName>
    </submittedName>
</protein>
<evidence type="ECO:0000313" key="3">
    <source>
        <dbReference type="EMBL" id="NGZ43325.1"/>
    </source>
</evidence>
<comment type="caution">
    <text evidence="3">The sequence shown here is derived from an EMBL/GenBank/DDBJ whole genome shotgun (WGS) entry which is preliminary data.</text>
</comment>
<dbReference type="Pfam" id="PF11127">
    <property type="entry name" value="YgaP-like_TM"/>
    <property type="match status" value="1"/>
</dbReference>
<keyword evidence="1" id="KW-0472">Membrane</keyword>
<accession>A0ABX0EU86</accession>
<dbReference type="InterPro" id="IPR021309">
    <property type="entry name" value="YgaP-like_TM"/>
</dbReference>